<dbReference type="EMBL" id="WPHG01000002">
    <property type="protein sequence ID" value="MVA97259.1"/>
    <property type="molecule type" value="Genomic_DNA"/>
</dbReference>
<name>A0A844QHQ5_9HYPH</name>
<reference evidence="1 2" key="1">
    <citation type="submission" date="2019-12" db="EMBL/GenBank/DDBJ databases">
        <title>Nitratireductor arenosus sp. nov., Isolated from sea sand, Jeju island, South Korea.</title>
        <authorList>
            <person name="Kim W."/>
        </authorList>
    </citation>
    <scope>NUCLEOTIDE SEQUENCE [LARGE SCALE GENOMIC DNA]</scope>
    <source>
        <strain evidence="1 2">CAU 1489</strain>
    </source>
</reference>
<dbReference type="AlphaFoldDB" id="A0A844QHQ5"/>
<comment type="caution">
    <text evidence="1">The sequence shown here is derived from an EMBL/GenBank/DDBJ whole genome shotgun (WGS) entry which is preliminary data.</text>
</comment>
<evidence type="ECO:0000313" key="1">
    <source>
        <dbReference type="EMBL" id="MVA97259.1"/>
    </source>
</evidence>
<proteinExistence type="predicted"/>
<keyword evidence="2" id="KW-1185">Reference proteome</keyword>
<dbReference type="Proteomes" id="UP000463224">
    <property type="component" value="Unassembled WGS sequence"/>
</dbReference>
<dbReference type="RefSeq" id="WP_156712235.1">
    <property type="nucleotide sequence ID" value="NZ_WPHG01000002.1"/>
</dbReference>
<organism evidence="1 2">
    <name type="scientific">Nitratireductor arenosus</name>
    <dbReference type="NCBI Taxonomy" id="2682096"/>
    <lineage>
        <taxon>Bacteria</taxon>
        <taxon>Pseudomonadati</taxon>
        <taxon>Pseudomonadota</taxon>
        <taxon>Alphaproteobacteria</taxon>
        <taxon>Hyphomicrobiales</taxon>
        <taxon>Phyllobacteriaceae</taxon>
        <taxon>Nitratireductor</taxon>
    </lineage>
</organism>
<protein>
    <recommendedName>
        <fullName evidence="3">DUF1127 domain-containing protein</fullName>
    </recommendedName>
</protein>
<gene>
    <name evidence="1" type="ORF">GN330_08365</name>
</gene>
<evidence type="ECO:0000313" key="2">
    <source>
        <dbReference type="Proteomes" id="UP000463224"/>
    </source>
</evidence>
<accession>A0A844QHQ5</accession>
<sequence>MSMFSTVGRMFYAYAEMRRLSRNERIIAALPPEIQKDIGWPDASARNRAARRNPRSLQLSSS</sequence>
<evidence type="ECO:0008006" key="3">
    <source>
        <dbReference type="Google" id="ProtNLM"/>
    </source>
</evidence>